<keyword evidence="1" id="KW-1133">Transmembrane helix</keyword>
<keyword evidence="4" id="KW-1185">Reference proteome</keyword>
<sequence>MNYLRKLVFAALVLCALAQWTHAQTLLLYPAVSLMEAMVYNNDLGELRNVQGAFPWFVCSSRNSTISGTELLPCASNLTLYTKLDETLLTMNFVSDEGRPRPFVPDDVEVVIGGEKWKAEFKQIGTAEFDIPLKFQSDTRPITVIAQEENETRQLNLVHDSTPPVLTVETLTPVVNTDERIPKARFAVQFSEDVIPVPKTGVFCNATLPGLLNNVSVGDLLNASMACPSGGELDFKGTFSVRGADKVSATFLVKNRRILIVATAKAGVPADIRLTVFKKVFIDFAGNVNEQGGSAQARYRPTVGIATSDIGARIARRTIVLSDDEVVVEEELEMPPDVSSAKAFGTASSAMVAAAAATSMAGGAAGGGGAGGGGGGGGALNILGLAQKMFMTGLVAIKNFPENYAAFVGELAWTVFDVDLPWEDDDNTTRTVTPFGIEREEEGEEEEFEGLESLLEADDDEDPKKHLLQVLMWISIAFLLVIVLHALLLSCCLCRRRPVPWLLAVPRLEIMLAFWAVPAITIAVAGLYKGDLGKRLKFCLFCVTVEIPLCLAFCGRCGWHGD</sequence>
<dbReference type="AlphaFoldDB" id="A0A8S1J0V7"/>
<keyword evidence="2" id="KW-0732">Signal</keyword>
<evidence type="ECO:0000313" key="4">
    <source>
        <dbReference type="Proteomes" id="UP000708148"/>
    </source>
</evidence>
<protein>
    <recommendedName>
        <fullName evidence="5">Transmembrane protein</fullName>
    </recommendedName>
</protein>
<organism evidence="3 4">
    <name type="scientific">Ostreobium quekettii</name>
    <dbReference type="NCBI Taxonomy" id="121088"/>
    <lineage>
        <taxon>Eukaryota</taxon>
        <taxon>Viridiplantae</taxon>
        <taxon>Chlorophyta</taxon>
        <taxon>core chlorophytes</taxon>
        <taxon>Ulvophyceae</taxon>
        <taxon>TCBD clade</taxon>
        <taxon>Bryopsidales</taxon>
        <taxon>Ostreobineae</taxon>
        <taxon>Ostreobiaceae</taxon>
        <taxon>Ostreobium</taxon>
    </lineage>
</organism>
<evidence type="ECO:0000256" key="1">
    <source>
        <dbReference type="SAM" id="Phobius"/>
    </source>
</evidence>
<gene>
    <name evidence="3" type="ORF">OSTQU699_LOCUS2492</name>
</gene>
<reference evidence="3" key="1">
    <citation type="submission" date="2020-12" db="EMBL/GenBank/DDBJ databases">
        <authorList>
            <person name="Iha C."/>
        </authorList>
    </citation>
    <scope>NUCLEOTIDE SEQUENCE</scope>
</reference>
<feature type="transmembrane region" description="Helical" evidence="1">
    <location>
        <begin position="470"/>
        <end position="489"/>
    </location>
</feature>
<dbReference type="Proteomes" id="UP000708148">
    <property type="component" value="Unassembled WGS sequence"/>
</dbReference>
<evidence type="ECO:0000313" key="3">
    <source>
        <dbReference type="EMBL" id="CAD7697131.1"/>
    </source>
</evidence>
<evidence type="ECO:0008006" key="5">
    <source>
        <dbReference type="Google" id="ProtNLM"/>
    </source>
</evidence>
<accession>A0A8S1J0V7</accession>
<name>A0A8S1J0V7_9CHLO</name>
<dbReference type="EMBL" id="CAJHUC010000608">
    <property type="protein sequence ID" value="CAD7697131.1"/>
    <property type="molecule type" value="Genomic_DNA"/>
</dbReference>
<keyword evidence="1" id="KW-0472">Membrane</keyword>
<feature type="signal peptide" evidence="2">
    <location>
        <begin position="1"/>
        <end position="23"/>
    </location>
</feature>
<proteinExistence type="predicted"/>
<feature type="chain" id="PRO_5035807157" description="Transmembrane protein" evidence="2">
    <location>
        <begin position="24"/>
        <end position="562"/>
    </location>
</feature>
<keyword evidence="1" id="KW-0812">Transmembrane</keyword>
<comment type="caution">
    <text evidence="3">The sequence shown here is derived from an EMBL/GenBank/DDBJ whole genome shotgun (WGS) entry which is preliminary data.</text>
</comment>
<feature type="transmembrane region" description="Helical" evidence="1">
    <location>
        <begin position="510"/>
        <end position="528"/>
    </location>
</feature>
<evidence type="ECO:0000256" key="2">
    <source>
        <dbReference type="SAM" id="SignalP"/>
    </source>
</evidence>